<keyword evidence="1" id="KW-0813">Transport</keyword>
<dbReference type="PROSITE" id="PS52016">
    <property type="entry name" value="TONB_DEPENDENT_REC_3"/>
    <property type="match status" value="1"/>
</dbReference>
<organism evidence="3 4">
    <name type="scientific">Labilibaculum antarcticum</name>
    <dbReference type="NCBI Taxonomy" id="1717717"/>
    <lineage>
        <taxon>Bacteria</taxon>
        <taxon>Pseudomonadati</taxon>
        <taxon>Bacteroidota</taxon>
        <taxon>Bacteroidia</taxon>
        <taxon>Marinilabiliales</taxon>
        <taxon>Marinifilaceae</taxon>
        <taxon>Labilibaculum</taxon>
    </lineage>
</organism>
<reference evidence="3 4" key="1">
    <citation type="journal article" date="2018" name="Mar. Genomics">
        <title>Complete genome sequence of Marinifilaceae bacterium strain SPP2, isolated from the Antarctic marine sediment.</title>
        <authorList>
            <person name="Watanabe M."/>
            <person name="Kojima H."/>
            <person name="Fukui M."/>
        </authorList>
    </citation>
    <scope>NUCLEOTIDE SEQUENCE [LARGE SCALE GENOMIC DNA]</scope>
    <source>
        <strain evidence="3 4">SPP2</strain>
    </source>
</reference>
<keyword evidence="4" id="KW-1185">Reference proteome</keyword>
<dbReference type="NCBIfam" id="TIGR04056">
    <property type="entry name" value="OMP_RagA_SusC"/>
    <property type="match status" value="1"/>
</dbReference>
<keyword evidence="1" id="KW-1134">Transmembrane beta strand</keyword>
<dbReference type="OrthoDB" id="9768177at2"/>
<dbReference type="Pfam" id="PF13715">
    <property type="entry name" value="CarbopepD_reg_2"/>
    <property type="match status" value="1"/>
</dbReference>
<dbReference type="InterPro" id="IPR012910">
    <property type="entry name" value="Plug_dom"/>
</dbReference>
<comment type="similarity">
    <text evidence="1">Belongs to the TonB-dependent receptor family.</text>
</comment>
<dbReference type="Pfam" id="PF07715">
    <property type="entry name" value="Plug"/>
    <property type="match status" value="1"/>
</dbReference>
<dbReference type="KEGG" id="mbas:ALGA_0685"/>
<evidence type="ECO:0000313" key="3">
    <source>
        <dbReference type="EMBL" id="BAX79074.1"/>
    </source>
</evidence>
<keyword evidence="1" id="KW-0472">Membrane</keyword>
<gene>
    <name evidence="3" type="ORF">ALGA_0685</name>
</gene>
<dbReference type="Gene3D" id="2.170.130.10">
    <property type="entry name" value="TonB-dependent receptor, plug domain"/>
    <property type="match status" value="1"/>
</dbReference>
<feature type="domain" description="TonB-dependent receptor plug" evidence="2">
    <location>
        <begin position="126"/>
        <end position="228"/>
    </location>
</feature>
<keyword evidence="1" id="KW-0998">Cell outer membrane</keyword>
<evidence type="ECO:0000256" key="1">
    <source>
        <dbReference type="PROSITE-ProRule" id="PRU01360"/>
    </source>
</evidence>
<comment type="subcellular location">
    <subcellularLocation>
        <location evidence="1">Cell outer membrane</location>
        <topology evidence="1">Multi-pass membrane protein</topology>
    </subcellularLocation>
</comment>
<dbReference type="AlphaFoldDB" id="A0A1Y1CFI2"/>
<dbReference type="SUPFAM" id="SSF49464">
    <property type="entry name" value="Carboxypeptidase regulatory domain-like"/>
    <property type="match status" value="1"/>
</dbReference>
<dbReference type="InterPro" id="IPR023996">
    <property type="entry name" value="TonB-dep_OMP_SusC/RagA"/>
</dbReference>
<dbReference type="NCBIfam" id="TIGR04057">
    <property type="entry name" value="SusC_RagA_signa"/>
    <property type="match status" value="1"/>
</dbReference>
<evidence type="ECO:0000259" key="2">
    <source>
        <dbReference type="Pfam" id="PF07715"/>
    </source>
</evidence>
<proteinExistence type="inferred from homology"/>
<dbReference type="EMBL" id="AP018042">
    <property type="protein sequence ID" value="BAX79074.1"/>
    <property type="molecule type" value="Genomic_DNA"/>
</dbReference>
<accession>A0A1Y1CFI2</accession>
<sequence length="1034" mass="114801">MKNNNMIVLKKVLGRYLLLTLFALLFCGLGAKAQELTVSGTILSTEDGMGIPGVSVVIKGTTTGTVSDMDGHYSLIASTGDVLHFSFIGMNDQDITITKALIDVSMSADVVGLDEVIAIGYGTTTKRKSVGAISTMKADKLEATPFANVGNALQGQVVGLVVQNNGGGPGSAPSISIRGGGEPLYVIDGVITTADDFNALNSDDVESISFLKDASATAVYGSRAGNGIVLVTSKKGTNGKMKINYSYNYQLSEPTVLPEMLNSYDFATLQNAANVYDGTPATFSDEELETIRTHSDLDTYPDNNWPDLTLKNFATEQRHNLSLSGGDKKTNYFVSLGYIDQGGILKSNAVNYERFNIRSNMTTTFDKIGLEVGVNLNASVEDYKEPSAGMYTLWRAINQNTNPLFRAYNADGTFAGGGNGEHPIAISSKDAGYKKNRDKFINAQVHANWSIPSVKGLKLGVMANYRDGDGWGKLWAKNVPLYMQDGSVQAQPAPSLTVDSYYSRRLYFETSASYANTFGKHGVEATFVYNQSTSNYEEMSAYRRDYLSGAVDQLFAGPVDGKDNDGTEKESANAGYVFRVKYDYDYKYIFEMSGRYDGNDNFAKGKKWGFFPATSVAWNISEENFMESLSDKNIINRLKLRASYGETGVVEGVNRFGYIPSYNLESSAYNIGNSLVNGYSEGDLVDPDQLTWYTRKSLNYGLDFSSLNNKLSGSFEYFFYKTTGYLQSPENTYSQALGKDLPQIKSKSEQRRAGYEISLRYKGKVNELQYEVGVNYSYFNQLWKRLDTEDEATLKNPYLRETNRTDYWAGGEVYLSDGLYQNSDEFLNAPRLPGSTQTQSGDIRYQDVNGDGKIDEQDKRIVGLPSQPHGNYGIDFSLKYKGWFMNGLFQGTGNRYMAFDNFMVVEAKRRTYEYQKDFWTQDNPNALYPRVSHLEAVNGGNNSNTDNKSDFYLKNAKYFRMKNLQIGYDMKNTVLANVSWISSCKMYLNGTNLFTISDVMDYFDPEQKGEANTGAQTYGYPVQRTYSLGINVGF</sequence>
<dbReference type="Proteomes" id="UP000218267">
    <property type="component" value="Chromosome"/>
</dbReference>
<dbReference type="InterPro" id="IPR008969">
    <property type="entry name" value="CarboxyPept-like_regulatory"/>
</dbReference>
<protein>
    <recommendedName>
        <fullName evidence="2">TonB-dependent receptor plug domain-containing protein</fullName>
    </recommendedName>
</protein>
<dbReference type="SUPFAM" id="SSF56935">
    <property type="entry name" value="Porins"/>
    <property type="match status" value="1"/>
</dbReference>
<keyword evidence="1" id="KW-0812">Transmembrane</keyword>
<dbReference type="InterPro" id="IPR037066">
    <property type="entry name" value="Plug_dom_sf"/>
</dbReference>
<reference evidence="4" key="2">
    <citation type="journal article" date="2020" name="Antonie Van Leeuwenhoek">
        <title>Labilibaculum antarcticum sp. nov., a novel facultative anaerobic, psychrotorelant bacterium isolated from marine sediment of Antarctica.</title>
        <authorList>
            <person name="Watanabe M."/>
            <person name="Kojima H."/>
            <person name="Fukui M."/>
        </authorList>
    </citation>
    <scope>NUCLEOTIDE SEQUENCE [LARGE SCALE GENOMIC DNA]</scope>
    <source>
        <strain evidence="4">SPP2</strain>
    </source>
</reference>
<dbReference type="InterPro" id="IPR023997">
    <property type="entry name" value="TonB-dep_OMP_SusC/RagA_CS"/>
</dbReference>
<evidence type="ECO:0000313" key="4">
    <source>
        <dbReference type="Proteomes" id="UP000218267"/>
    </source>
</evidence>
<name>A0A1Y1CFI2_9BACT</name>
<dbReference type="GO" id="GO:0009279">
    <property type="term" value="C:cell outer membrane"/>
    <property type="evidence" value="ECO:0007669"/>
    <property type="project" value="UniProtKB-SubCell"/>
</dbReference>
<dbReference type="InterPro" id="IPR039426">
    <property type="entry name" value="TonB-dep_rcpt-like"/>
</dbReference>